<sequence length="192" mass="21430">MEEDFTTFVRRFARNTENQIPGRGAVYICPSCGIAFSTVNEVGLHLRAVRGHMADMNNIFTVIQFSLKILLLTEPAISTNMRMSVITSTEEVEDTGNEQDDSSGVATSYYDVSGDHVCSQHQDGGTTEDNSESLTYYSAGQLSHHEDEVLEEEDRRPLWKIEARGLGILNCCIFTVLVLPRVFAILIKVLIH</sequence>
<dbReference type="EMBL" id="JBBPBK010000002">
    <property type="protein sequence ID" value="KAK9290827.1"/>
    <property type="molecule type" value="Genomic_DNA"/>
</dbReference>
<evidence type="ECO:0000313" key="5">
    <source>
        <dbReference type="Proteomes" id="UP001415857"/>
    </source>
</evidence>
<name>A0AAP0X620_LIQFO</name>
<accession>A0AAP0X620</accession>
<dbReference type="GO" id="GO:0008270">
    <property type="term" value="F:zinc ion binding"/>
    <property type="evidence" value="ECO:0007669"/>
    <property type="project" value="UniProtKB-KW"/>
</dbReference>
<dbReference type="AlphaFoldDB" id="A0AAP0X620"/>
<feature type="domain" description="C2H2-type" evidence="3">
    <location>
        <begin position="27"/>
        <end position="57"/>
    </location>
</feature>
<dbReference type="PROSITE" id="PS50157">
    <property type="entry name" value="ZINC_FINGER_C2H2_2"/>
    <property type="match status" value="1"/>
</dbReference>
<protein>
    <recommendedName>
        <fullName evidence="3">C2H2-type domain-containing protein</fullName>
    </recommendedName>
</protein>
<keyword evidence="2" id="KW-0812">Transmembrane</keyword>
<proteinExistence type="predicted"/>
<evidence type="ECO:0000256" key="2">
    <source>
        <dbReference type="SAM" id="Phobius"/>
    </source>
</evidence>
<comment type="caution">
    <text evidence="4">The sequence shown here is derived from an EMBL/GenBank/DDBJ whole genome shotgun (WGS) entry which is preliminary data.</text>
</comment>
<keyword evidence="2" id="KW-0472">Membrane</keyword>
<dbReference type="Proteomes" id="UP001415857">
    <property type="component" value="Unassembled WGS sequence"/>
</dbReference>
<evidence type="ECO:0000259" key="3">
    <source>
        <dbReference type="PROSITE" id="PS50157"/>
    </source>
</evidence>
<feature type="transmembrane region" description="Helical" evidence="2">
    <location>
        <begin position="165"/>
        <end position="191"/>
    </location>
</feature>
<keyword evidence="1" id="KW-0862">Zinc</keyword>
<gene>
    <name evidence="4" type="ORF">L1049_009005</name>
</gene>
<keyword evidence="2" id="KW-1133">Transmembrane helix</keyword>
<evidence type="ECO:0000256" key="1">
    <source>
        <dbReference type="PROSITE-ProRule" id="PRU00042"/>
    </source>
</evidence>
<evidence type="ECO:0000313" key="4">
    <source>
        <dbReference type="EMBL" id="KAK9290827.1"/>
    </source>
</evidence>
<keyword evidence="1" id="KW-0863">Zinc-finger</keyword>
<keyword evidence="5" id="KW-1185">Reference proteome</keyword>
<keyword evidence="1" id="KW-0479">Metal-binding</keyword>
<reference evidence="4 5" key="1">
    <citation type="journal article" date="2024" name="Plant J.">
        <title>Genome sequences and population genomics reveal climatic adaptation and genomic divergence between two closely related sweetgum species.</title>
        <authorList>
            <person name="Xu W.Q."/>
            <person name="Ren C.Q."/>
            <person name="Zhang X.Y."/>
            <person name="Comes H.P."/>
            <person name="Liu X.H."/>
            <person name="Li Y.G."/>
            <person name="Kettle C.J."/>
            <person name="Jalonen R."/>
            <person name="Gaisberger H."/>
            <person name="Ma Y.Z."/>
            <person name="Qiu Y.X."/>
        </authorList>
    </citation>
    <scope>NUCLEOTIDE SEQUENCE [LARGE SCALE GENOMIC DNA]</scope>
    <source>
        <strain evidence="4">Hangzhou</strain>
    </source>
</reference>
<organism evidence="4 5">
    <name type="scientific">Liquidambar formosana</name>
    <name type="common">Formosan gum</name>
    <dbReference type="NCBI Taxonomy" id="63359"/>
    <lineage>
        <taxon>Eukaryota</taxon>
        <taxon>Viridiplantae</taxon>
        <taxon>Streptophyta</taxon>
        <taxon>Embryophyta</taxon>
        <taxon>Tracheophyta</taxon>
        <taxon>Spermatophyta</taxon>
        <taxon>Magnoliopsida</taxon>
        <taxon>eudicotyledons</taxon>
        <taxon>Gunneridae</taxon>
        <taxon>Pentapetalae</taxon>
        <taxon>Saxifragales</taxon>
        <taxon>Altingiaceae</taxon>
        <taxon>Liquidambar</taxon>
    </lineage>
</organism>
<dbReference type="InterPro" id="IPR013087">
    <property type="entry name" value="Znf_C2H2_type"/>
</dbReference>